<sequence>MLPTRTLVALVLLTLFWGVNWPVMKLSLGEITPLYFRAITITGGLLLLLVWFPSRGISLRVPRSQWGRVLVLALPNIIGWHCFSIFGLQALASGRAAILGFTMPIWTVLLGVLFFRERMSPRLWLATACAAGAVLLLLWHELGQLSGSPVGMAWMLAAAASWATGTLLLKRLGPAVSTEALTVAMLACALPALWTLAVVIEPVPSFDFSPRMWLALVYGVVIACAAAQVLWFSIARSLPPVASALSVMMIPVIGLLSAMPITGETPHVQDMMAAALIMVALSAALLPRLERSEL</sequence>
<feature type="domain" description="EamA" evidence="7">
    <location>
        <begin position="7"/>
        <end position="138"/>
    </location>
</feature>
<dbReference type="SUPFAM" id="SSF103481">
    <property type="entry name" value="Multidrug resistance efflux transporter EmrE"/>
    <property type="match status" value="2"/>
</dbReference>
<comment type="caution">
    <text evidence="8">The sequence shown here is derived from an EMBL/GenBank/DDBJ whole genome shotgun (WGS) entry which is preliminary data.</text>
</comment>
<dbReference type="RefSeq" id="WP_110523083.1">
    <property type="nucleotide sequence ID" value="NZ_QKOE01000002.1"/>
</dbReference>
<protein>
    <submittedName>
        <fullName evidence="8">EamA/RhaT family transporter</fullName>
    </submittedName>
</protein>
<dbReference type="GO" id="GO:0016020">
    <property type="term" value="C:membrane"/>
    <property type="evidence" value="ECO:0007669"/>
    <property type="project" value="UniProtKB-SubCell"/>
</dbReference>
<proteinExistence type="inferred from homology"/>
<evidence type="ECO:0000256" key="2">
    <source>
        <dbReference type="ARBA" id="ARBA00007362"/>
    </source>
</evidence>
<evidence type="ECO:0000256" key="3">
    <source>
        <dbReference type="ARBA" id="ARBA00022692"/>
    </source>
</evidence>
<dbReference type="InterPro" id="IPR037185">
    <property type="entry name" value="EmrE-like"/>
</dbReference>
<dbReference type="OrthoDB" id="5298131at2"/>
<name>A0A323UZ73_9RHOO</name>
<comment type="subcellular location">
    <subcellularLocation>
        <location evidence="1">Membrane</location>
        <topology evidence="1">Multi-pass membrane protein</topology>
    </subcellularLocation>
</comment>
<dbReference type="PANTHER" id="PTHR32322:SF2">
    <property type="entry name" value="EAMA DOMAIN-CONTAINING PROTEIN"/>
    <property type="match status" value="1"/>
</dbReference>
<reference evidence="8 9" key="1">
    <citation type="submission" date="2018-06" db="EMBL/GenBank/DDBJ databases">
        <title>Azoarcus communis strain SWub3 genome.</title>
        <authorList>
            <person name="Zorraquino Salvo V."/>
            <person name="Toubiana D."/>
            <person name="Blumwald E."/>
        </authorList>
    </citation>
    <scope>NUCLEOTIDE SEQUENCE [LARGE SCALE GENOMIC DNA]</scope>
    <source>
        <strain evidence="8 9">SWub3</strain>
    </source>
</reference>
<dbReference type="Proteomes" id="UP000248259">
    <property type="component" value="Unassembled WGS sequence"/>
</dbReference>
<feature type="transmembrane region" description="Helical" evidence="6">
    <location>
        <begin position="151"/>
        <end position="169"/>
    </location>
</feature>
<feature type="transmembrane region" description="Helical" evidence="6">
    <location>
        <begin position="122"/>
        <end position="139"/>
    </location>
</feature>
<evidence type="ECO:0000256" key="5">
    <source>
        <dbReference type="ARBA" id="ARBA00023136"/>
    </source>
</evidence>
<keyword evidence="4 6" id="KW-1133">Transmembrane helix</keyword>
<evidence type="ECO:0000259" key="7">
    <source>
        <dbReference type="Pfam" id="PF00892"/>
    </source>
</evidence>
<dbReference type="Pfam" id="PF00892">
    <property type="entry name" value="EamA"/>
    <property type="match status" value="2"/>
</dbReference>
<feature type="transmembrane region" description="Helical" evidence="6">
    <location>
        <begin position="35"/>
        <end position="54"/>
    </location>
</feature>
<feature type="transmembrane region" description="Helical" evidence="6">
    <location>
        <begin position="271"/>
        <end position="289"/>
    </location>
</feature>
<gene>
    <name evidence="8" type="ORF">DNK49_04190</name>
</gene>
<feature type="domain" description="EamA" evidence="7">
    <location>
        <begin position="151"/>
        <end position="281"/>
    </location>
</feature>
<accession>A0A323UZ73</accession>
<organism evidence="8 9">
    <name type="scientific">Parazoarcus communis SWub3 = DSM 12120</name>
    <dbReference type="NCBI Taxonomy" id="1121029"/>
    <lineage>
        <taxon>Bacteria</taxon>
        <taxon>Pseudomonadati</taxon>
        <taxon>Pseudomonadota</taxon>
        <taxon>Betaproteobacteria</taxon>
        <taxon>Rhodocyclales</taxon>
        <taxon>Zoogloeaceae</taxon>
        <taxon>Parazoarcus</taxon>
    </lineage>
</organism>
<dbReference type="EMBL" id="QKOE01000002">
    <property type="protein sequence ID" value="PZA17737.1"/>
    <property type="molecule type" value="Genomic_DNA"/>
</dbReference>
<dbReference type="PANTHER" id="PTHR32322">
    <property type="entry name" value="INNER MEMBRANE TRANSPORTER"/>
    <property type="match status" value="1"/>
</dbReference>
<comment type="similarity">
    <text evidence="2">Belongs to the EamA transporter family.</text>
</comment>
<evidence type="ECO:0000313" key="8">
    <source>
        <dbReference type="EMBL" id="PZA17737.1"/>
    </source>
</evidence>
<feature type="transmembrane region" description="Helical" evidence="6">
    <location>
        <begin position="212"/>
        <end position="234"/>
    </location>
</feature>
<evidence type="ECO:0000256" key="6">
    <source>
        <dbReference type="SAM" id="Phobius"/>
    </source>
</evidence>
<feature type="transmembrane region" description="Helical" evidence="6">
    <location>
        <begin position="96"/>
        <end position="115"/>
    </location>
</feature>
<keyword evidence="3 6" id="KW-0812">Transmembrane</keyword>
<dbReference type="InterPro" id="IPR050638">
    <property type="entry name" value="AA-Vitamin_Transporters"/>
</dbReference>
<evidence type="ECO:0000313" key="9">
    <source>
        <dbReference type="Proteomes" id="UP000248259"/>
    </source>
</evidence>
<evidence type="ECO:0000256" key="4">
    <source>
        <dbReference type="ARBA" id="ARBA00022989"/>
    </source>
</evidence>
<feature type="transmembrane region" description="Helical" evidence="6">
    <location>
        <begin position="181"/>
        <end position="200"/>
    </location>
</feature>
<dbReference type="AlphaFoldDB" id="A0A323UZ73"/>
<feature type="transmembrane region" description="Helical" evidence="6">
    <location>
        <begin position="66"/>
        <end position="90"/>
    </location>
</feature>
<keyword evidence="5 6" id="KW-0472">Membrane</keyword>
<dbReference type="InterPro" id="IPR000620">
    <property type="entry name" value="EamA_dom"/>
</dbReference>
<evidence type="ECO:0000256" key="1">
    <source>
        <dbReference type="ARBA" id="ARBA00004141"/>
    </source>
</evidence>
<feature type="transmembrane region" description="Helical" evidence="6">
    <location>
        <begin position="241"/>
        <end position="259"/>
    </location>
</feature>
<keyword evidence="9" id="KW-1185">Reference proteome</keyword>